<sequence>MTRINTEASTNLWTADETVFADAGITGVTEDNLDEVEQEVATEYREKGGPLTSQEIQNGVNKVVAIMAVDAATGHSNTITVAQLNEATGLTTAISQNEALYRSAIEDAGGGMFTFNTADDIAAMIDVVNAVALLTDGSVTSDNPADLNPQLHAPADTSDITYTFAGYAPSANVNIAIGTPENTATITNRNPGIGGTSTLSLMITSVTGYFQVVDYMITIPPTGAITIAKNVAN</sequence>
<proteinExistence type="predicted"/>
<dbReference type="RefSeq" id="WP_122919260.1">
    <property type="nucleotide sequence ID" value="NZ_RHHQ01000013.1"/>
</dbReference>
<dbReference type="OrthoDB" id="1706086at2"/>
<name>A0A3M8DCX1_9BACL</name>
<protein>
    <submittedName>
        <fullName evidence="1">Uncharacterized protein</fullName>
    </submittedName>
</protein>
<dbReference type="Proteomes" id="UP000271031">
    <property type="component" value="Unassembled WGS sequence"/>
</dbReference>
<dbReference type="AlphaFoldDB" id="A0A3M8DCX1"/>
<organism evidence="1 2">
    <name type="scientific">Brevibacillus fluminis</name>
    <dbReference type="NCBI Taxonomy" id="511487"/>
    <lineage>
        <taxon>Bacteria</taxon>
        <taxon>Bacillati</taxon>
        <taxon>Bacillota</taxon>
        <taxon>Bacilli</taxon>
        <taxon>Bacillales</taxon>
        <taxon>Paenibacillaceae</taxon>
        <taxon>Brevibacillus</taxon>
    </lineage>
</organism>
<evidence type="ECO:0000313" key="1">
    <source>
        <dbReference type="EMBL" id="RNB85848.1"/>
    </source>
</evidence>
<reference evidence="1 2" key="1">
    <citation type="submission" date="2018-10" db="EMBL/GenBank/DDBJ databases">
        <title>Phylogenomics of Brevibacillus.</title>
        <authorList>
            <person name="Dunlap C."/>
        </authorList>
    </citation>
    <scope>NUCLEOTIDE SEQUENCE [LARGE SCALE GENOMIC DNA]</scope>
    <source>
        <strain evidence="1 2">JCM 15716</strain>
    </source>
</reference>
<dbReference type="EMBL" id="RHHQ01000013">
    <property type="protein sequence ID" value="RNB85848.1"/>
    <property type="molecule type" value="Genomic_DNA"/>
</dbReference>
<comment type="caution">
    <text evidence="1">The sequence shown here is derived from an EMBL/GenBank/DDBJ whole genome shotgun (WGS) entry which is preliminary data.</text>
</comment>
<keyword evidence="2" id="KW-1185">Reference proteome</keyword>
<accession>A0A3M8DCX1</accession>
<gene>
    <name evidence="1" type="ORF">EDM56_17770</name>
</gene>
<evidence type="ECO:0000313" key="2">
    <source>
        <dbReference type="Proteomes" id="UP000271031"/>
    </source>
</evidence>